<dbReference type="RefSeq" id="WP_263710594.1">
    <property type="nucleotide sequence ID" value="NZ_JAOWKX010000001.1"/>
</dbReference>
<protein>
    <submittedName>
        <fullName evidence="6">TolC family protein</fullName>
    </submittedName>
</protein>
<dbReference type="PANTHER" id="PTHR30026">
    <property type="entry name" value="OUTER MEMBRANE PROTEIN TOLC"/>
    <property type="match status" value="1"/>
</dbReference>
<evidence type="ECO:0000256" key="1">
    <source>
        <dbReference type="ARBA" id="ARBA00004442"/>
    </source>
</evidence>
<keyword evidence="3" id="KW-0812">Transmembrane</keyword>
<evidence type="ECO:0000313" key="7">
    <source>
        <dbReference type="Proteomes" id="UP001652504"/>
    </source>
</evidence>
<reference evidence="6 7" key="1">
    <citation type="submission" date="2022-10" db="EMBL/GenBank/DDBJ databases">
        <title>Aestuariibacter sp. AA17 isolated from Montipora capitata coral fragment.</title>
        <authorList>
            <person name="Emsley S.A."/>
            <person name="Pfannmuller K.M."/>
            <person name="Loughran R.M."/>
            <person name="Shlafstein M."/>
            <person name="Papke E."/>
            <person name="Saw J.H."/>
            <person name="Ushijima B."/>
            <person name="Videau P."/>
        </authorList>
    </citation>
    <scope>NUCLEOTIDE SEQUENCE [LARGE SCALE GENOMIC DNA]</scope>
    <source>
        <strain evidence="6 7">AA17</strain>
    </source>
</reference>
<keyword evidence="2" id="KW-1134">Transmembrane beta strand</keyword>
<evidence type="ECO:0000313" key="6">
    <source>
        <dbReference type="EMBL" id="MCV2883394.1"/>
    </source>
</evidence>
<evidence type="ECO:0000256" key="3">
    <source>
        <dbReference type="ARBA" id="ARBA00022692"/>
    </source>
</evidence>
<gene>
    <name evidence="6" type="ORF">OE749_01615</name>
</gene>
<proteinExistence type="predicted"/>
<dbReference type="EMBL" id="JAOWKX010000001">
    <property type="protein sequence ID" value="MCV2883394.1"/>
    <property type="molecule type" value="Genomic_DNA"/>
</dbReference>
<evidence type="ECO:0000256" key="5">
    <source>
        <dbReference type="ARBA" id="ARBA00023237"/>
    </source>
</evidence>
<dbReference type="Proteomes" id="UP001652504">
    <property type="component" value="Unassembled WGS sequence"/>
</dbReference>
<keyword evidence="4" id="KW-0472">Membrane</keyword>
<organism evidence="6 7">
    <name type="scientific">Fluctibacter corallii</name>
    <dbReference type="NCBI Taxonomy" id="2984329"/>
    <lineage>
        <taxon>Bacteria</taxon>
        <taxon>Pseudomonadati</taxon>
        <taxon>Pseudomonadota</taxon>
        <taxon>Gammaproteobacteria</taxon>
        <taxon>Alteromonadales</taxon>
        <taxon>Alteromonadaceae</taxon>
        <taxon>Fluctibacter</taxon>
    </lineage>
</organism>
<sequence length="436" mass="49282">MGFLRKNTLLIGILCSSFNTLMDSTPVSAMSLDDFIEQAIAQDPVLQQLDNKHQGYRHQADAATYFNDPTLSLDVMNVPVETGSLNQEAMTQLKVGVAQPLPRGDSLAIQSRIYTQQSDEQQRLRWLRQAEIQRIVSLIWLDGVLAQQTIEIVEKNQQLFEQLSDIANANYTSGFGATKQDDLIRTQVELLQLEDRLLMESTALARTQSRLQEWVTEVNAHQIAFQLDTVEALFPHQWIDTGLHQEVVFDVLRRHPKVRVIDKRVDIAEQRVALADQAFKPQWTLRGSYALRNDNDMASRSDFFSVGVSVDFPFGGDKQSALRAASVANAEAVKTDVHLAMRQLLSEAESARQNYLKYSQRIALYETRLLKQVTEQADSTMTAYTSDDGEFKEVVRANVAELNTQITLLMLRIEQAKALVNLNYFLSHAETSSKSE</sequence>
<comment type="subcellular location">
    <subcellularLocation>
        <location evidence="1">Cell outer membrane</location>
    </subcellularLocation>
</comment>
<evidence type="ECO:0000256" key="2">
    <source>
        <dbReference type="ARBA" id="ARBA00022452"/>
    </source>
</evidence>
<accession>A0ABT3A3Y6</accession>
<dbReference type="PANTHER" id="PTHR30026:SF20">
    <property type="entry name" value="OUTER MEMBRANE PROTEIN TOLC"/>
    <property type="match status" value="1"/>
</dbReference>
<dbReference type="SUPFAM" id="SSF56954">
    <property type="entry name" value="Outer membrane efflux proteins (OEP)"/>
    <property type="match status" value="1"/>
</dbReference>
<dbReference type="Gene3D" id="1.20.1600.10">
    <property type="entry name" value="Outer membrane efflux proteins (OEP)"/>
    <property type="match status" value="1"/>
</dbReference>
<keyword evidence="5" id="KW-0998">Cell outer membrane</keyword>
<dbReference type="InterPro" id="IPR051906">
    <property type="entry name" value="TolC-like"/>
</dbReference>
<evidence type="ECO:0000256" key="4">
    <source>
        <dbReference type="ARBA" id="ARBA00023136"/>
    </source>
</evidence>
<comment type="caution">
    <text evidence="6">The sequence shown here is derived from an EMBL/GenBank/DDBJ whole genome shotgun (WGS) entry which is preliminary data.</text>
</comment>
<keyword evidence="7" id="KW-1185">Reference proteome</keyword>
<name>A0ABT3A3Y6_9ALTE</name>